<dbReference type="AlphaFoldDB" id="A0A0D3KQR8"/>
<keyword evidence="2" id="KW-0732">Signal</keyword>
<dbReference type="RefSeq" id="XP_005790532.1">
    <property type="nucleotide sequence ID" value="XM_005790475.1"/>
</dbReference>
<protein>
    <submittedName>
        <fullName evidence="3">Uncharacterized protein</fullName>
    </submittedName>
</protein>
<accession>A0A0D3KQR8</accession>
<organism evidence="3 4">
    <name type="scientific">Emiliania huxleyi (strain CCMP1516)</name>
    <dbReference type="NCBI Taxonomy" id="280463"/>
    <lineage>
        <taxon>Eukaryota</taxon>
        <taxon>Haptista</taxon>
        <taxon>Haptophyta</taxon>
        <taxon>Prymnesiophyceae</taxon>
        <taxon>Isochrysidales</taxon>
        <taxon>Noelaerhabdaceae</taxon>
        <taxon>Emiliania</taxon>
    </lineage>
</organism>
<dbReference type="GeneID" id="17283373"/>
<sequence>MSLLICTGLAVALVSPAPALHSGAAPVSPAPALHSGAAPAVQSTAPLMPLLSPNEARGQLALLEEDVQRAGRRAARLSKALTLNRRARAEAKREEEEQVIRRVLNQTEAIATRLDETSARGAASMRRARAYRATLRRRLRSAVESERSQESRAETTAAEFEAAQAKLRATEAKLERATARAEQTEALNRELEAQSKTSSQAGSIRIDYLRHELLSARRAAREARNERKAAVSKTKAEAEAAASEASELLSRLRSAEEQLAVRESDYRSELRAAN</sequence>
<dbReference type="KEGG" id="ehx:EMIHUDRAFT_448994"/>
<dbReference type="PaxDb" id="2903-EOD38103"/>
<feature type="coiled-coil region" evidence="1">
    <location>
        <begin position="60"/>
        <end position="106"/>
    </location>
</feature>
<evidence type="ECO:0000313" key="4">
    <source>
        <dbReference type="Proteomes" id="UP000013827"/>
    </source>
</evidence>
<feature type="signal peptide" evidence="2">
    <location>
        <begin position="1"/>
        <end position="19"/>
    </location>
</feature>
<evidence type="ECO:0000313" key="3">
    <source>
        <dbReference type="EnsemblProtists" id="EOD38103"/>
    </source>
</evidence>
<dbReference type="HOGENOM" id="CLU_1017786_0_0_1"/>
<evidence type="ECO:0000256" key="2">
    <source>
        <dbReference type="SAM" id="SignalP"/>
    </source>
</evidence>
<keyword evidence="1" id="KW-0175">Coiled coil</keyword>
<feature type="chain" id="PRO_5044264985" evidence="2">
    <location>
        <begin position="20"/>
        <end position="274"/>
    </location>
</feature>
<dbReference type="EnsemblProtists" id="EOD38103">
    <property type="protein sequence ID" value="EOD38103"/>
    <property type="gene ID" value="EMIHUDRAFT_448994"/>
</dbReference>
<evidence type="ECO:0000256" key="1">
    <source>
        <dbReference type="SAM" id="Coils"/>
    </source>
</evidence>
<keyword evidence="4" id="KW-1185">Reference proteome</keyword>
<proteinExistence type="predicted"/>
<reference evidence="4" key="1">
    <citation type="journal article" date="2013" name="Nature">
        <title>Pan genome of the phytoplankton Emiliania underpins its global distribution.</title>
        <authorList>
            <person name="Read B.A."/>
            <person name="Kegel J."/>
            <person name="Klute M.J."/>
            <person name="Kuo A."/>
            <person name="Lefebvre S.C."/>
            <person name="Maumus F."/>
            <person name="Mayer C."/>
            <person name="Miller J."/>
            <person name="Monier A."/>
            <person name="Salamov A."/>
            <person name="Young J."/>
            <person name="Aguilar M."/>
            <person name="Claverie J.M."/>
            <person name="Frickenhaus S."/>
            <person name="Gonzalez K."/>
            <person name="Herman E.K."/>
            <person name="Lin Y.C."/>
            <person name="Napier J."/>
            <person name="Ogata H."/>
            <person name="Sarno A.F."/>
            <person name="Shmutz J."/>
            <person name="Schroeder D."/>
            <person name="de Vargas C."/>
            <person name="Verret F."/>
            <person name="von Dassow P."/>
            <person name="Valentin K."/>
            <person name="Van de Peer Y."/>
            <person name="Wheeler G."/>
            <person name="Dacks J.B."/>
            <person name="Delwiche C.F."/>
            <person name="Dyhrman S.T."/>
            <person name="Glockner G."/>
            <person name="John U."/>
            <person name="Richards T."/>
            <person name="Worden A.Z."/>
            <person name="Zhang X."/>
            <person name="Grigoriev I.V."/>
            <person name="Allen A.E."/>
            <person name="Bidle K."/>
            <person name="Borodovsky M."/>
            <person name="Bowler C."/>
            <person name="Brownlee C."/>
            <person name="Cock J.M."/>
            <person name="Elias M."/>
            <person name="Gladyshev V.N."/>
            <person name="Groth M."/>
            <person name="Guda C."/>
            <person name="Hadaegh A."/>
            <person name="Iglesias-Rodriguez M.D."/>
            <person name="Jenkins J."/>
            <person name="Jones B.M."/>
            <person name="Lawson T."/>
            <person name="Leese F."/>
            <person name="Lindquist E."/>
            <person name="Lobanov A."/>
            <person name="Lomsadze A."/>
            <person name="Malik S.B."/>
            <person name="Marsh M.E."/>
            <person name="Mackinder L."/>
            <person name="Mock T."/>
            <person name="Mueller-Roeber B."/>
            <person name="Pagarete A."/>
            <person name="Parker M."/>
            <person name="Probert I."/>
            <person name="Quesneville H."/>
            <person name="Raines C."/>
            <person name="Rensing S.A."/>
            <person name="Riano-Pachon D.M."/>
            <person name="Richier S."/>
            <person name="Rokitta S."/>
            <person name="Shiraiwa Y."/>
            <person name="Soanes D.M."/>
            <person name="van der Giezen M."/>
            <person name="Wahlund T.M."/>
            <person name="Williams B."/>
            <person name="Wilson W."/>
            <person name="Wolfe G."/>
            <person name="Wurch L.L."/>
        </authorList>
    </citation>
    <scope>NUCLEOTIDE SEQUENCE</scope>
</reference>
<dbReference type="Proteomes" id="UP000013827">
    <property type="component" value="Unassembled WGS sequence"/>
</dbReference>
<reference evidence="3" key="2">
    <citation type="submission" date="2024-10" db="UniProtKB">
        <authorList>
            <consortium name="EnsemblProtists"/>
        </authorList>
    </citation>
    <scope>IDENTIFICATION</scope>
</reference>
<feature type="coiled-coil region" evidence="1">
    <location>
        <begin position="153"/>
        <end position="258"/>
    </location>
</feature>
<name>A0A0D3KQR8_EMIH1</name>